<evidence type="ECO:0000259" key="7">
    <source>
        <dbReference type="PROSITE" id="PS50850"/>
    </source>
</evidence>
<feature type="transmembrane region" description="Helical" evidence="6">
    <location>
        <begin position="296"/>
        <end position="318"/>
    </location>
</feature>
<dbReference type="HOGENOM" id="CLU_001265_10_6_7"/>
<dbReference type="eggNOG" id="COG2814">
    <property type="taxonomic scope" value="Bacteria"/>
</dbReference>
<dbReference type="EMBL" id="CP003220">
    <property type="protein sequence ID" value="EGB14678.1"/>
    <property type="molecule type" value="Genomic_DNA"/>
</dbReference>
<feature type="transmembrane region" description="Helical" evidence="6">
    <location>
        <begin position="134"/>
        <end position="158"/>
    </location>
</feature>
<feature type="transmembrane region" description="Helical" evidence="6">
    <location>
        <begin position="339"/>
        <end position="358"/>
    </location>
</feature>
<evidence type="ECO:0000313" key="8">
    <source>
        <dbReference type="EMBL" id="EGB14678.1"/>
    </source>
</evidence>
<dbReference type="PANTHER" id="PTHR43124:SF3">
    <property type="entry name" value="CHLORAMPHENICOL EFFLUX PUMP RV0191"/>
    <property type="match status" value="1"/>
</dbReference>
<dbReference type="STRING" id="641491.DND132_1470"/>
<feature type="transmembrane region" description="Helical" evidence="6">
    <location>
        <begin position="164"/>
        <end position="181"/>
    </location>
</feature>
<dbReference type="GO" id="GO:0022857">
    <property type="term" value="F:transmembrane transporter activity"/>
    <property type="evidence" value="ECO:0007669"/>
    <property type="project" value="InterPro"/>
</dbReference>
<evidence type="ECO:0000313" key="9">
    <source>
        <dbReference type="Proteomes" id="UP000007845"/>
    </source>
</evidence>
<dbReference type="InterPro" id="IPR050189">
    <property type="entry name" value="MFS_Efflux_Transporters"/>
</dbReference>
<organism evidence="8 9">
    <name type="scientific">Pseudodesulfovibrio mercurii</name>
    <dbReference type="NCBI Taxonomy" id="641491"/>
    <lineage>
        <taxon>Bacteria</taxon>
        <taxon>Pseudomonadati</taxon>
        <taxon>Thermodesulfobacteriota</taxon>
        <taxon>Desulfovibrionia</taxon>
        <taxon>Desulfovibrionales</taxon>
        <taxon>Desulfovibrionaceae</taxon>
    </lineage>
</organism>
<gene>
    <name evidence="8" type="ORF">DND132_1470</name>
</gene>
<feature type="transmembrane region" description="Helical" evidence="6">
    <location>
        <begin position="211"/>
        <end position="232"/>
    </location>
</feature>
<keyword evidence="2" id="KW-1003">Cell membrane</keyword>
<dbReference type="InterPro" id="IPR005829">
    <property type="entry name" value="Sugar_transporter_CS"/>
</dbReference>
<feature type="transmembrane region" description="Helical" evidence="6">
    <location>
        <begin position="238"/>
        <end position="261"/>
    </location>
</feature>
<dbReference type="PROSITE" id="PS50850">
    <property type="entry name" value="MFS"/>
    <property type="match status" value="1"/>
</dbReference>
<dbReference type="GO" id="GO:0005886">
    <property type="term" value="C:plasma membrane"/>
    <property type="evidence" value="ECO:0007669"/>
    <property type="project" value="UniProtKB-SubCell"/>
</dbReference>
<dbReference type="InterPro" id="IPR036259">
    <property type="entry name" value="MFS_trans_sf"/>
</dbReference>
<keyword evidence="3 6" id="KW-0812">Transmembrane</keyword>
<dbReference type="RefSeq" id="WP_014322106.1">
    <property type="nucleotide sequence ID" value="NC_016803.1"/>
</dbReference>
<dbReference type="Gene3D" id="1.20.1250.20">
    <property type="entry name" value="MFS general substrate transporter like domains"/>
    <property type="match status" value="1"/>
</dbReference>
<dbReference type="KEGG" id="ddn:DND132_1470"/>
<dbReference type="AlphaFoldDB" id="F0JE69"/>
<evidence type="ECO:0000256" key="2">
    <source>
        <dbReference type="ARBA" id="ARBA00022475"/>
    </source>
</evidence>
<dbReference type="InterPro" id="IPR020846">
    <property type="entry name" value="MFS_dom"/>
</dbReference>
<evidence type="ECO:0000256" key="1">
    <source>
        <dbReference type="ARBA" id="ARBA00004651"/>
    </source>
</evidence>
<protein>
    <submittedName>
        <fullName evidence="8">Major facilitator superfamily MFS_1</fullName>
    </submittedName>
</protein>
<evidence type="ECO:0000256" key="3">
    <source>
        <dbReference type="ARBA" id="ARBA00022692"/>
    </source>
</evidence>
<feature type="transmembrane region" description="Helical" evidence="6">
    <location>
        <begin position="273"/>
        <end position="290"/>
    </location>
</feature>
<evidence type="ECO:0000256" key="5">
    <source>
        <dbReference type="ARBA" id="ARBA00023136"/>
    </source>
</evidence>
<dbReference type="Proteomes" id="UP000007845">
    <property type="component" value="Chromosome"/>
</dbReference>
<feature type="transmembrane region" description="Helical" evidence="6">
    <location>
        <begin position="44"/>
        <end position="67"/>
    </location>
</feature>
<sequence length="402" mass="42980">MRRLYLDRNLQYVFGVTLMAVLGVSSIIPALPDIMKGLHLDAQRIGLVISAFTLPGVLFSPLVGILADRVGRKVLLVPSLFVFSGFGFACFFAETVQQLLVLRFFQGVGAAPLGVLYSTMIGDLYTGPERGQAMGYNASVLAMGTAGYPAVGGVLALLGWNYPFLLPLLAVPLGLAILFFMQTPEPQKTGSIKEYFAAAYRRMKTREAMSLFATTLLTFIILYGPLITYLPILLSHRFGASSATIGLVFLAASGFTGLASFQLGRLTQRFGQRTLLSAAAVFYGLCMLFTPHAPSLLLTIPPVICFGLAQGLNIPTVMTMLTTIAPMEQRGAFMAANGLLLRLAQTVAPMIMGGLYAMGGMNAVYTGGFACAVAILLLARFCIVNIDHNAPQHPAGNIDKTA</sequence>
<comment type="subcellular location">
    <subcellularLocation>
        <location evidence="1">Cell membrane</location>
        <topology evidence="1">Multi-pass membrane protein</topology>
    </subcellularLocation>
</comment>
<keyword evidence="4 6" id="KW-1133">Transmembrane helix</keyword>
<accession>F0JE69</accession>
<proteinExistence type="predicted"/>
<reference evidence="8 9" key="1">
    <citation type="journal article" date="2011" name="J. Bacteriol.">
        <title>Genome sequence of the mercury-methylating strain Desulfovibrio desulfuricans ND132.</title>
        <authorList>
            <person name="Brown S.D."/>
            <person name="Gilmour C.C."/>
            <person name="Kucken A.M."/>
            <person name="Wall J.D."/>
            <person name="Elias D.A."/>
            <person name="Brandt C.C."/>
            <person name="Podar M."/>
            <person name="Chertkov O."/>
            <person name="Held B."/>
            <person name="Bruce D.C."/>
            <person name="Detter J.C."/>
            <person name="Tapia R."/>
            <person name="Han C.S."/>
            <person name="Goodwin L.A."/>
            <person name="Cheng J.F."/>
            <person name="Pitluck S."/>
            <person name="Woyke T."/>
            <person name="Mikhailova N."/>
            <person name="Ivanova N.N."/>
            <person name="Han J."/>
            <person name="Lucas S."/>
            <person name="Lapidus A.L."/>
            <person name="Land M.L."/>
            <person name="Hauser L.J."/>
            <person name="Palumbo A.V."/>
        </authorList>
    </citation>
    <scope>NUCLEOTIDE SEQUENCE [LARGE SCALE GENOMIC DNA]</scope>
    <source>
        <strain evidence="8 9">ND132</strain>
    </source>
</reference>
<feature type="transmembrane region" description="Helical" evidence="6">
    <location>
        <begin position="12"/>
        <end position="32"/>
    </location>
</feature>
<feature type="transmembrane region" description="Helical" evidence="6">
    <location>
        <begin position="100"/>
        <end position="122"/>
    </location>
</feature>
<dbReference type="CDD" id="cd17474">
    <property type="entry name" value="MFS_YfmO_like"/>
    <property type="match status" value="1"/>
</dbReference>
<feature type="transmembrane region" description="Helical" evidence="6">
    <location>
        <begin position="74"/>
        <end position="94"/>
    </location>
</feature>
<name>F0JE69_9BACT</name>
<dbReference type="OrthoDB" id="9812221at2"/>
<dbReference type="InterPro" id="IPR011701">
    <property type="entry name" value="MFS"/>
</dbReference>
<dbReference type="PROSITE" id="PS00216">
    <property type="entry name" value="SUGAR_TRANSPORT_1"/>
    <property type="match status" value="1"/>
</dbReference>
<dbReference type="SUPFAM" id="SSF103473">
    <property type="entry name" value="MFS general substrate transporter"/>
    <property type="match status" value="1"/>
</dbReference>
<dbReference type="Pfam" id="PF07690">
    <property type="entry name" value="MFS_1"/>
    <property type="match status" value="1"/>
</dbReference>
<evidence type="ECO:0000256" key="4">
    <source>
        <dbReference type="ARBA" id="ARBA00022989"/>
    </source>
</evidence>
<feature type="transmembrane region" description="Helical" evidence="6">
    <location>
        <begin position="364"/>
        <end position="383"/>
    </location>
</feature>
<evidence type="ECO:0000256" key="6">
    <source>
        <dbReference type="SAM" id="Phobius"/>
    </source>
</evidence>
<dbReference type="PRINTS" id="PR01036">
    <property type="entry name" value="TCRTETB"/>
</dbReference>
<keyword evidence="5 6" id="KW-0472">Membrane</keyword>
<keyword evidence="9" id="KW-1185">Reference proteome</keyword>
<feature type="domain" description="Major facilitator superfamily (MFS) profile" evidence="7">
    <location>
        <begin position="9"/>
        <end position="391"/>
    </location>
</feature>
<dbReference type="PANTHER" id="PTHR43124">
    <property type="entry name" value="PURINE EFFLUX PUMP PBUE"/>
    <property type="match status" value="1"/>
</dbReference>